<proteinExistence type="inferred from homology"/>
<dbReference type="EMBL" id="KV453852">
    <property type="protein sequence ID" value="ODV85513.1"/>
    <property type="molecule type" value="Genomic_DNA"/>
</dbReference>
<feature type="region of interest" description="Disordered" evidence="6">
    <location>
        <begin position="1"/>
        <end position="21"/>
    </location>
</feature>
<evidence type="ECO:0000256" key="2">
    <source>
        <dbReference type="ARBA" id="ARBA00007322"/>
    </source>
</evidence>
<dbReference type="GO" id="GO:0061024">
    <property type="term" value="P:membrane organization"/>
    <property type="evidence" value="ECO:0007669"/>
    <property type="project" value="TreeGrafter"/>
</dbReference>
<dbReference type="GO" id="GO:0071786">
    <property type="term" value="P:endoplasmic reticulum tubular network organization"/>
    <property type="evidence" value="ECO:0007669"/>
    <property type="project" value="TreeGrafter"/>
</dbReference>
<evidence type="ECO:0000256" key="7">
    <source>
        <dbReference type="SAM" id="Phobius"/>
    </source>
</evidence>
<dbReference type="GO" id="GO:0005783">
    <property type="term" value="C:endoplasmic reticulum"/>
    <property type="evidence" value="ECO:0007669"/>
    <property type="project" value="TreeGrafter"/>
</dbReference>
<evidence type="ECO:0000256" key="1">
    <source>
        <dbReference type="ARBA" id="ARBA00004141"/>
    </source>
</evidence>
<dbReference type="PANTHER" id="PTHR12703">
    <property type="entry name" value="TRANSMEMBRANE PROTEIN 33"/>
    <property type="match status" value="1"/>
</dbReference>
<name>A0A1E4T184_9ASCO</name>
<protein>
    <recommendedName>
        <fullName evidence="10">Pore membrane protein of 33 kDa</fullName>
    </recommendedName>
</protein>
<accession>A0A1E4T184</accession>
<keyword evidence="3 7" id="KW-0812">Transmembrane</keyword>
<gene>
    <name evidence="8" type="ORF">CANARDRAFT_7624</name>
</gene>
<sequence>MSTTPPTAAKPTSSSTAPPAATATATATPFKEQLLQLVKTAQFGLFVGHFSTLFFTFLYFLTYTSSKTSYVHYYSYKLIYLSVIASFGNILYQSVKCKVLNISDYNALLLDDNFHYIFIAASLLLLLPPITLAIIPFALYSTFHTLSYILANILPIVPLNTDSIASRLSQLVKNYHNTVILYAANFEITTFLYILLRALLWSKGFWIGFVLYGLFIRLRFEKSIVTRSCFKNLEVKLDGLASTSSVPPIVKKYWIDFKSLLKTYSKKFSLTTQIDESAKAQ</sequence>
<evidence type="ECO:0000313" key="8">
    <source>
        <dbReference type="EMBL" id="ODV85513.1"/>
    </source>
</evidence>
<keyword evidence="5 7" id="KW-0472">Membrane</keyword>
<dbReference type="AlphaFoldDB" id="A0A1E4T184"/>
<dbReference type="Pfam" id="PF03661">
    <property type="entry name" value="TMEM33_Pom33"/>
    <property type="match status" value="1"/>
</dbReference>
<feature type="transmembrane region" description="Helical" evidence="7">
    <location>
        <begin position="113"/>
        <end position="135"/>
    </location>
</feature>
<evidence type="ECO:0000313" key="9">
    <source>
        <dbReference type="Proteomes" id="UP000094801"/>
    </source>
</evidence>
<keyword evidence="4 7" id="KW-1133">Transmembrane helix</keyword>
<dbReference type="PANTHER" id="PTHR12703:SF4">
    <property type="entry name" value="TRANSMEMBRANE PROTEIN 33"/>
    <property type="match status" value="1"/>
</dbReference>
<evidence type="ECO:0000256" key="5">
    <source>
        <dbReference type="ARBA" id="ARBA00023136"/>
    </source>
</evidence>
<feature type="transmembrane region" description="Helical" evidence="7">
    <location>
        <begin position="73"/>
        <end position="92"/>
    </location>
</feature>
<evidence type="ECO:0000256" key="3">
    <source>
        <dbReference type="ARBA" id="ARBA00022692"/>
    </source>
</evidence>
<feature type="transmembrane region" description="Helical" evidence="7">
    <location>
        <begin position="43"/>
        <end position="61"/>
    </location>
</feature>
<comment type="similarity">
    <text evidence="2">Belongs to the PER33/POM33 family.</text>
</comment>
<comment type="subcellular location">
    <subcellularLocation>
        <location evidence="1">Membrane</location>
        <topology evidence="1">Multi-pass membrane protein</topology>
    </subcellularLocation>
</comment>
<dbReference type="STRING" id="983967.A0A1E4T184"/>
<evidence type="ECO:0000256" key="6">
    <source>
        <dbReference type="SAM" id="MobiDB-lite"/>
    </source>
</evidence>
<feature type="transmembrane region" description="Helical" evidence="7">
    <location>
        <begin position="204"/>
        <end position="220"/>
    </location>
</feature>
<dbReference type="InterPro" id="IPR051645">
    <property type="entry name" value="PER33/POM33_regulator"/>
</dbReference>
<evidence type="ECO:0008006" key="10">
    <source>
        <dbReference type="Google" id="ProtNLM"/>
    </source>
</evidence>
<evidence type="ECO:0000256" key="4">
    <source>
        <dbReference type="ARBA" id="ARBA00022989"/>
    </source>
</evidence>
<organism evidence="8 9">
    <name type="scientific">[Candida] arabinofermentans NRRL YB-2248</name>
    <dbReference type="NCBI Taxonomy" id="983967"/>
    <lineage>
        <taxon>Eukaryota</taxon>
        <taxon>Fungi</taxon>
        <taxon>Dikarya</taxon>
        <taxon>Ascomycota</taxon>
        <taxon>Saccharomycotina</taxon>
        <taxon>Pichiomycetes</taxon>
        <taxon>Pichiales</taxon>
        <taxon>Pichiaceae</taxon>
        <taxon>Ogataea</taxon>
        <taxon>Ogataea/Candida clade</taxon>
    </lineage>
</organism>
<dbReference type="InterPro" id="IPR005344">
    <property type="entry name" value="TMEM33/Pom33"/>
</dbReference>
<dbReference type="GO" id="GO:0016020">
    <property type="term" value="C:membrane"/>
    <property type="evidence" value="ECO:0007669"/>
    <property type="project" value="UniProtKB-SubCell"/>
</dbReference>
<keyword evidence="9" id="KW-1185">Reference proteome</keyword>
<dbReference type="Proteomes" id="UP000094801">
    <property type="component" value="Unassembled WGS sequence"/>
</dbReference>
<dbReference type="OrthoDB" id="5581259at2759"/>
<reference evidence="9" key="1">
    <citation type="submission" date="2016-04" db="EMBL/GenBank/DDBJ databases">
        <title>Comparative genomics of biotechnologically important yeasts.</title>
        <authorList>
            <consortium name="DOE Joint Genome Institute"/>
            <person name="Riley R."/>
            <person name="Haridas S."/>
            <person name="Wolfe K.H."/>
            <person name="Lopes M.R."/>
            <person name="Hittinger C.T."/>
            <person name="Goker M."/>
            <person name="Salamov A."/>
            <person name="Wisecaver J."/>
            <person name="Long T.M."/>
            <person name="Aerts A.L."/>
            <person name="Barry K."/>
            <person name="Choi C."/>
            <person name="Clum A."/>
            <person name="Coughlan A.Y."/>
            <person name="Deshpande S."/>
            <person name="Douglass A.P."/>
            <person name="Hanson S.J."/>
            <person name="Klenk H.-P."/>
            <person name="Labutti K."/>
            <person name="Lapidus A."/>
            <person name="Lindquist E."/>
            <person name="Lipzen A."/>
            <person name="Meier-Kolthoff J.P."/>
            <person name="Ohm R.A."/>
            <person name="Otillar R.P."/>
            <person name="Pangilinan J."/>
            <person name="Peng Y."/>
            <person name="Rokas A."/>
            <person name="Rosa C.A."/>
            <person name="Scheuner C."/>
            <person name="Sibirny A.A."/>
            <person name="Slot J.C."/>
            <person name="Stielow J.B."/>
            <person name="Sun H."/>
            <person name="Kurtzman C.P."/>
            <person name="Blackwell M."/>
            <person name="Grigoriev I.V."/>
            <person name="Jeffries T.W."/>
        </authorList>
    </citation>
    <scope>NUCLEOTIDE SEQUENCE [LARGE SCALE GENOMIC DNA]</scope>
    <source>
        <strain evidence="9">NRRL YB-2248</strain>
    </source>
</reference>